<feature type="transmembrane region" description="Helical" evidence="8">
    <location>
        <begin position="35"/>
        <end position="57"/>
    </location>
</feature>
<proteinExistence type="inferred from homology"/>
<dbReference type="GO" id="GO:0022857">
    <property type="term" value="F:transmembrane transporter activity"/>
    <property type="evidence" value="ECO:0007669"/>
    <property type="project" value="InterPro"/>
</dbReference>
<feature type="transmembrane region" description="Helical" evidence="8">
    <location>
        <begin position="111"/>
        <end position="138"/>
    </location>
</feature>
<gene>
    <name evidence="9" type="ORF">KAR29_11495</name>
</gene>
<dbReference type="InterPro" id="IPR037294">
    <property type="entry name" value="ABC_BtuC-like"/>
</dbReference>
<dbReference type="AlphaFoldDB" id="A0A9Q7EWV0"/>
<keyword evidence="7 8" id="KW-0472">Membrane</keyword>
<dbReference type="GO" id="GO:0005886">
    <property type="term" value="C:plasma membrane"/>
    <property type="evidence" value="ECO:0007669"/>
    <property type="project" value="UniProtKB-SubCell"/>
</dbReference>
<dbReference type="PANTHER" id="PTHR30472">
    <property type="entry name" value="FERRIC ENTEROBACTIN TRANSPORT SYSTEM PERMEASE PROTEIN"/>
    <property type="match status" value="1"/>
</dbReference>
<dbReference type="KEGG" id="aram:KAR29_11495"/>
<evidence type="ECO:0000256" key="8">
    <source>
        <dbReference type="SAM" id="Phobius"/>
    </source>
</evidence>
<keyword evidence="4" id="KW-1003">Cell membrane</keyword>
<dbReference type="PANTHER" id="PTHR30472:SF25">
    <property type="entry name" value="ABC TRANSPORTER PERMEASE PROTEIN MJ0876-RELATED"/>
    <property type="match status" value="1"/>
</dbReference>
<evidence type="ECO:0000256" key="2">
    <source>
        <dbReference type="ARBA" id="ARBA00007935"/>
    </source>
</evidence>
<dbReference type="RefSeq" id="WP_274373128.1">
    <property type="nucleotide sequence ID" value="NZ_CP072943.1"/>
</dbReference>
<accession>A0A9Q7EWV0</accession>
<feature type="transmembrane region" description="Helical" evidence="8">
    <location>
        <begin position="304"/>
        <end position="323"/>
    </location>
</feature>
<dbReference type="GO" id="GO:0033214">
    <property type="term" value="P:siderophore-iron import into cell"/>
    <property type="evidence" value="ECO:0007669"/>
    <property type="project" value="TreeGrafter"/>
</dbReference>
<reference evidence="10" key="1">
    <citation type="submission" date="2021-04" db="EMBL/GenBank/DDBJ databases">
        <title>A novel Synergistetes isolate from a pyrite-forming mixed culture.</title>
        <authorList>
            <person name="Bunk B."/>
            <person name="Sproer C."/>
            <person name="Spring S."/>
            <person name="Pester M."/>
        </authorList>
    </citation>
    <scope>NUCLEOTIDE SEQUENCE [LARGE SCALE GENOMIC DNA]</scope>
    <source>
        <strain evidence="10">J.5.4.2-T.3.5.2</strain>
    </source>
</reference>
<dbReference type="InterPro" id="IPR000522">
    <property type="entry name" value="ABC_transptr_permease_BtuC"/>
</dbReference>
<keyword evidence="5 8" id="KW-0812">Transmembrane</keyword>
<dbReference type="Pfam" id="PF01032">
    <property type="entry name" value="FecCD"/>
    <property type="match status" value="1"/>
</dbReference>
<evidence type="ECO:0000256" key="5">
    <source>
        <dbReference type="ARBA" id="ARBA00022692"/>
    </source>
</evidence>
<name>A0A9Q7EWV0_9BACT</name>
<keyword evidence="6 8" id="KW-1133">Transmembrane helix</keyword>
<feature type="transmembrane region" description="Helical" evidence="8">
    <location>
        <begin position="237"/>
        <end position="264"/>
    </location>
</feature>
<feature type="transmembrane region" description="Helical" evidence="8">
    <location>
        <begin position="150"/>
        <end position="172"/>
    </location>
</feature>
<evidence type="ECO:0000256" key="4">
    <source>
        <dbReference type="ARBA" id="ARBA00022475"/>
    </source>
</evidence>
<evidence type="ECO:0000256" key="3">
    <source>
        <dbReference type="ARBA" id="ARBA00022448"/>
    </source>
</evidence>
<dbReference type="Gene3D" id="1.10.3470.10">
    <property type="entry name" value="ABC transporter involved in vitamin B12 uptake, BtuC"/>
    <property type="match status" value="1"/>
</dbReference>
<evidence type="ECO:0000256" key="1">
    <source>
        <dbReference type="ARBA" id="ARBA00004651"/>
    </source>
</evidence>
<dbReference type="Proteomes" id="UP000671879">
    <property type="component" value="Chromosome"/>
</dbReference>
<organism evidence="9 10">
    <name type="scientific">Aminithiophilus ramosus</name>
    <dbReference type="NCBI Taxonomy" id="3029084"/>
    <lineage>
        <taxon>Bacteria</taxon>
        <taxon>Thermotogati</taxon>
        <taxon>Synergistota</taxon>
        <taxon>Synergistia</taxon>
        <taxon>Synergistales</taxon>
        <taxon>Aminithiophilaceae</taxon>
        <taxon>Aminithiophilus</taxon>
    </lineage>
</organism>
<feature type="transmembrane region" description="Helical" evidence="8">
    <location>
        <begin position="69"/>
        <end position="91"/>
    </location>
</feature>
<dbReference type="SUPFAM" id="SSF81345">
    <property type="entry name" value="ABC transporter involved in vitamin B12 uptake, BtuC"/>
    <property type="match status" value="1"/>
</dbReference>
<dbReference type="EMBL" id="CP072943">
    <property type="protein sequence ID" value="QTX31930.1"/>
    <property type="molecule type" value="Genomic_DNA"/>
</dbReference>
<dbReference type="CDD" id="cd06550">
    <property type="entry name" value="TM_ABC_iron-siderophores_like"/>
    <property type="match status" value="1"/>
</dbReference>
<evidence type="ECO:0000256" key="6">
    <source>
        <dbReference type="ARBA" id="ARBA00022989"/>
    </source>
</evidence>
<sequence length="325" mass="33218">MRRRRRLFLSVLAALTAILVGTATLSVLVGDLPLAPGQVAAVLCAHFGGEPVADAVADAVVWQVRIPRALAAAGAGAALACCGTVFQGLLLNPLAEPYTMGVAAGAALGGALAILMGLPIVALAFAGSLLSLALVWLLGRRTDFIEPTRLILAGVIVSSILSAGITLIQVLAGQQVAAIVLWLLGSFTRSNWALAGRTLAASLAALLLGLACHRELDIIASGGKAASFGVNEERLRLFLLAGTSLVTAAVVSSCGIIGFVGLVVPHLIRLLLGPAHGPLLLLSWLGGASLMLGADLTARFLGELPIGVVTALLGGPVFCYLLWRR</sequence>
<evidence type="ECO:0000256" key="7">
    <source>
        <dbReference type="ARBA" id="ARBA00023136"/>
    </source>
</evidence>
<evidence type="ECO:0000313" key="9">
    <source>
        <dbReference type="EMBL" id="QTX31930.1"/>
    </source>
</evidence>
<keyword evidence="10" id="KW-1185">Reference proteome</keyword>
<feature type="transmembrane region" description="Helical" evidence="8">
    <location>
        <begin position="270"/>
        <end position="292"/>
    </location>
</feature>
<keyword evidence="3" id="KW-0813">Transport</keyword>
<comment type="similarity">
    <text evidence="2">Belongs to the binding-protein-dependent transport system permease family. FecCD subfamily.</text>
</comment>
<evidence type="ECO:0000313" key="10">
    <source>
        <dbReference type="Proteomes" id="UP000671879"/>
    </source>
</evidence>
<comment type="subcellular location">
    <subcellularLocation>
        <location evidence="1">Cell membrane</location>
        <topology evidence="1">Multi-pass membrane protein</topology>
    </subcellularLocation>
</comment>
<protein>
    <submittedName>
        <fullName evidence="9">Iron ABC transporter permease</fullName>
    </submittedName>
</protein>